<protein>
    <recommendedName>
        <fullName evidence="2">DUF4037 domain-containing protein</fullName>
    </recommendedName>
</protein>
<dbReference type="EMBL" id="FWDO01000005">
    <property type="protein sequence ID" value="SLM19530.1"/>
    <property type="molecule type" value="Genomic_DNA"/>
</dbReference>
<evidence type="ECO:0000313" key="1">
    <source>
        <dbReference type="EMBL" id="SLM19530.1"/>
    </source>
</evidence>
<dbReference type="AlphaFoldDB" id="A0A3P3XTD4"/>
<evidence type="ECO:0008006" key="2">
    <source>
        <dbReference type="Google" id="ProtNLM"/>
    </source>
</evidence>
<gene>
    <name evidence="1" type="ORF">SPIRO4BDMA_51045</name>
</gene>
<proteinExistence type="predicted"/>
<name>A0A3P3XTD4_9SPIR</name>
<reference evidence="1" key="1">
    <citation type="submission" date="2017-02" db="EMBL/GenBank/DDBJ databases">
        <authorList>
            <person name="Regsiter A."/>
            <person name="William W."/>
        </authorList>
    </citation>
    <scope>NUCLEOTIDE SEQUENCE</scope>
    <source>
        <strain evidence="1">BdmA 4</strain>
    </source>
</reference>
<organism evidence="1">
    <name type="scientific">uncultured spirochete</name>
    <dbReference type="NCBI Taxonomy" id="156406"/>
    <lineage>
        <taxon>Bacteria</taxon>
        <taxon>Pseudomonadati</taxon>
        <taxon>Spirochaetota</taxon>
        <taxon>Spirochaetia</taxon>
        <taxon>Spirochaetales</taxon>
        <taxon>environmental samples</taxon>
    </lineage>
</organism>
<accession>A0A3P3XTD4</accession>
<sequence>MKRKSEDILSFLIDTISRWPGVDCICVDRRSQQDELDPHYALVFDVYYRRSVPAMDKRQNLFDNPGAFESAPGGMKDRFFLDEIPIRVEYKHLPGVQDLVEHPLRHIKLLKNAGTYPLYRLLNFPLVFSRSDWIERMRAELNNFPQEAWRGLFDSFSAKMEHYLSDFGAAAVSENQFFRLMSRAGFLRFAGASVFMFNHVFEPSHAEYESQLKTQPVLPANFASLWDSIAGERNDLSEFKKFELARLLAREIFELQ</sequence>